<evidence type="ECO:0000313" key="1">
    <source>
        <dbReference type="EMBL" id="SFS65685.1"/>
    </source>
</evidence>
<sequence>MSRNAVIVAPWFGVSSGGAEIALLKIGEALRDSGYDVEVYTSQSMAPYRSWLENTPQDGPEAYMGFPIRRFPVDEAGHDRFAAASQALAGGAVGHRFKEAFFRYGMTSSALVEAACQLPEETLILGGPYYQAMVHNLVAALPGRVNVMPAFHDEPPFYFPAVGRLVRDARSLLFLTEAEKQLAIDAHGEAMTRAKFEAPPVSLPFIDAAPARRQEAPGLLGRVFEKYLLYVGRIDEGKNIRQLMDWHNQTCEERLRDGLPAIPLLMVGKGVETGFRSPHVKQLGYVDTEAKRQLLSDALGLVNLSLNESFSFVLFEAWQNDVPVIVHGDCKVMRDHIETGKGGYSCRTLAEYRKAIDSFEQPALRRVLGQNGRNYAEEVCDPDRFLERLTQVLELAQ</sequence>
<organism evidence="1 2">
    <name type="scientific">Alloyangia pacifica</name>
    <dbReference type="NCBI Taxonomy" id="311180"/>
    <lineage>
        <taxon>Bacteria</taxon>
        <taxon>Pseudomonadati</taxon>
        <taxon>Pseudomonadota</taxon>
        <taxon>Alphaproteobacteria</taxon>
        <taxon>Rhodobacterales</taxon>
        <taxon>Roseobacteraceae</taxon>
        <taxon>Alloyangia</taxon>
    </lineage>
</organism>
<dbReference type="Pfam" id="PF13692">
    <property type="entry name" value="Glyco_trans_1_4"/>
    <property type="match status" value="1"/>
</dbReference>
<dbReference type="Proteomes" id="UP000199392">
    <property type="component" value="Unassembled WGS sequence"/>
</dbReference>
<dbReference type="PANTHER" id="PTHR12526">
    <property type="entry name" value="GLYCOSYLTRANSFERASE"/>
    <property type="match status" value="1"/>
</dbReference>
<dbReference type="SUPFAM" id="SSF53756">
    <property type="entry name" value="UDP-Glycosyltransferase/glycogen phosphorylase"/>
    <property type="match status" value="1"/>
</dbReference>
<keyword evidence="2" id="KW-1185">Reference proteome</keyword>
<proteinExistence type="predicted"/>
<keyword evidence="1" id="KW-0808">Transferase</keyword>
<protein>
    <submittedName>
        <fullName evidence="1">Glycosyltransferase involved in cell wall bisynthesis</fullName>
    </submittedName>
</protein>
<dbReference type="OrthoDB" id="502646at2"/>
<evidence type="ECO:0000313" key="2">
    <source>
        <dbReference type="Proteomes" id="UP000199392"/>
    </source>
</evidence>
<reference evidence="2" key="1">
    <citation type="submission" date="2016-10" db="EMBL/GenBank/DDBJ databases">
        <authorList>
            <person name="Varghese N."/>
            <person name="Submissions S."/>
        </authorList>
    </citation>
    <scope>NUCLEOTIDE SEQUENCE [LARGE SCALE GENOMIC DNA]</scope>
    <source>
        <strain evidence="2">DSM 26894</strain>
    </source>
</reference>
<dbReference type="EMBL" id="FOZW01000003">
    <property type="protein sequence ID" value="SFS65685.1"/>
    <property type="molecule type" value="Genomic_DNA"/>
</dbReference>
<dbReference type="AlphaFoldDB" id="A0A1I6RLV5"/>
<dbReference type="RefSeq" id="WP_143015446.1">
    <property type="nucleotide sequence ID" value="NZ_FNCL01000022.1"/>
</dbReference>
<dbReference type="STRING" id="311180.SAMN04488050_103192"/>
<dbReference type="CDD" id="cd03801">
    <property type="entry name" value="GT4_PimA-like"/>
    <property type="match status" value="1"/>
</dbReference>
<name>A0A1I6RLV5_9RHOB</name>
<dbReference type="GO" id="GO:0016740">
    <property type="term" value="F:transferase activity"/>
    <property type="evidence" value="ECO:0007669"/>
    <property type="project" value="UniProtKB-KW"/>
</dbReference>
<dbReference type="Gene3D" id="3.40.50.2000">
    <property type="entry name" value="Glycogen Phosphorylase B"/>
    <property type="match status" value="1"/>
</dbReference>
<gene>
    <name evidence="1" type="ORF">SAMN04488050_103192</name>
</gene>
<accession>A0A1I6RLV5</accession>